<dbReference type="Pfam" id="PF00620">
    <property type="entry name" value="RhoGAP"/>
    <property type="match status" value="1"/>
</dbReference>
<dbReference type="InterPro" id="IPR051025">
    <property type="entry name" value="RhoGAP"/>
</dbReference>
<dbReference type="PANTHER" id="PTHR15228:SF25">
    <property type="entry name" value="F-BAR DOMAIN-CONTAINING PROTEIN"/>
    <property type="match status" value="1"/>
</dbReference>
<sequence length="624" mass="71508">MKLLKATISQLRELIYHCDQSTKACSIYYFQALSELWDSLPTTYQELSDAIRNYTPGTEYMSFLQNLPKRPLSSPSTGLRKNLTKCESDEYLLKNNSKNKSLFGGNDGIFGDNDISAAVARRRNALNLEDHHAIPLAHTSRRQKKSMSRLFESNVDDPSDAAKSHKLQRVRQPTKCSYCENISLLSTYQCTICDTFYHKTCLSRLTAFCNGNLLKMGSNNSERRMSIFGMPLEGSLTIQECKIPFILERCINEIEVRGMRCKGIYRTCGVKSKIEQICEDFEKLDSDKDIKLSDIHPMNVASVIKLYLRKLPEPLMTFSLQREWINIANAINPVNSDLTKLIDCTKKLPMPNYTTLKYIILHLNRITWYESENLMNAFNLANVIAPSLMWPKMPSPTIRKKSSNSKDKKMFQDHATLYSDAHTQTKVFEYLIKYAYEIFGVDITEDKKKFFAKFPANRPDDWNEPLPTEQEDDIDDIDEKDAFGSEGHLEYTTSGHLTSSKRSLNNVLLAPDYIRPSLSQGELFYTDDNNVNASSEKVDRYLSQNLTNMMSNDKKDNNHLTVKYPYTTSILVTPQSDRKNYYSQTTKVLDDSLPTSSSKIQSGEVIVDLQKNPSYLNFNKQENV</sequence>
<organism evidence="6 7">
    <name type="scientific">Parastrongyloides trichosuri</name>
    <name type="common">Possum-specific nematode worm</name>
    <dbReference type="NCBI Taxonomy" id="131310"/>
    <lineage>
        <taxon>Eukaryota</taxon>
        <taxon>Metazoa</taxon>
        <taxon>Ecdysozoa</taxon>
        <taxon>Nematoda</taxon>
        <taxon>Chromadorea</taxon>
        <taxon>Rhabditida</taxon>
        <taxon>Tylenchina</taxon>
        <taxon>Panagrolaimomorpha</taxon>
        <taxon>Strongyloidoidea</taxon>
        <taxon>Strongyloididae</taxon>
        <taxon>Parastrongyloides</taxon>
    </lineage>
</organism>
<keyword evidence="1" id="KW-0343">GTPase activation</keyword>
<dbReference type="CDD" id="cd00159">
    <property type="entry name" value="RhoGAP"/>
    <property type="match status" value="1"/>
</dbReference>
<dbReference type="WBParaSite" id="PTRK_0001640700.1">
    <property type="protein sequence ID" value="PTRK_0001640700.1"/>
    <property type="gene ID" value="PTRK_0001640700"/>
</dbReference>
<evidence type="ECO:0000313" key="7">
    <source>
        <dbReference type="WBParaSite" id="PTRK_0001640700.1"/>
    </source>
</evidence>
<dbReference type="PROSITE" id="PS50081">
    <property type="entry name" value="ZF_DAG_PE_2"/>
    <property type="match status" value="1"/>
</dbReference>
<proteinExistence type="predicted"/>
<dbReference type="InterPro" id="IPR046349">
    <property type="entry name" value="C1-like_sf"/>
</dbReference>
<dbReference type="SUPFAM" id="SSF57889">
    <property type="entry name" value="Cysteine-rich domain"/>
    <property type="match status" value="1"/>
</dbReference>
<dbReference type="Gene3D" id="1.20.1270.60">
    <property type="entry name" value="Arfaptin homology (AH) domain/BAR domain"/>
    <property type="match status" value="1"/>
</dbReference>
<dbReference type="SMART" id="SM00324">
    <property type="entry name" value="RhoGAP"/>
    <property type="match status" value="1"/>
</dbReference>
<feature type="domain" description="Phorbol-ester/DAG-type" evidence="4">
    <location>
        <begin position="164"/>
        <end position="209"/>
    </location>
</feature>
<evidence type="ECO:0000256" key="2">
    <source>
        <dbReference type="ARBA" id="ARBA00022723"/>
    </source>
</evidence>
<dbReference type="SMART" id="SM00109">
    <property type="entry name" value="C1"/>
    <property type="match status" value="1"/>
</dbReference>
<name>A0A0N5A457_PARTI</name>
<dbReference type="PANTHER" id="PTHR15228">
    <property type="entry name" value="SPERMATHECAL PHYSIOLOGY VARIANT"/>
    <property type="match status" value="1"/>
</dbReference>
<reference evidence="7" key="1">
    <citation type="submission" date="2017-02" db="UniProtKB">
        <authorList>
            <consortium name="WormBaseParasite"/>
        </authorList>
    </citation>
    <scope>IDENTIFICATION</scope>
</reference>
<feature type="domain" description="Rho-GAP" evidence="5">
    <location>
        <begin position="230"/>
        <end position="439"/>
    </location>
</feature>
<accession>A0A0N5A457</accession>
<keyword evidence="2" id="KW-0479">Metal-binding</keyword>
<dbReference type="InterPro" id="IPR013083">
    <property type="entry name" value="Znf_RING/FYVE/PHD"/>
</dbReference>
<dbReference type="CDD" id="cd20816">
    <property type="entry name" value="C1_GMIP-like"/>
    <property type="match status" value="1"/>
</dbReference>
<keyword evidence="6" id="KW-1185">Reference proteome</keyword>
<dbReference type="SUPFAM" id="SSF48350">
    <property type="entry name" value="GTPase activation domain, GAP"/>
    <property type="match status" value="1"/>
</dbReference>
<dbReference type="AlphaFoldDB" id="A0A0N5A457"/>
<dbReference type="STRING" id="131310.A0A0N5A457"/>
<dbReference type="Proteomes" id="UP000038045">
    <property type="component" value="Unplaced"/>
</dbReference>
<dbReference type="GO" id="GO:0051056">
    <property type="term" value="P:regulation of small GTPase mediated signal transduction"/>
    <property type="evidence" value="ECO:0007669"/>
    <property type="project" value="UniProtKB-ARBA"/>
</dbReference>
<dbReference type="GO" id="GO:0007165">
    <property type="term" value="P:signal transduction"/>
    <property type="evidence" value="ECO:0007669"/>
    <property type="project" value="InterPro"/>
</dbReference>
<evidence type="ECO:0000259" key="4">
    <source>
        <dbReference type="PROSITE" id="PS50081"/>
    </source>
</evidence>
<dbReference type="GO" id="GO:0005096">
    <property type="term" value="F:GTPase activator activity"/>
    <property type="evidence" value="ECO:0007669"/>
    <property type="project" value="UniProtKB-KW"/>
</dbReference>
<dbReference type="InterPro" id="IPR002219">
    <property type="entry name" value="PKC_DAG/PE"/>
</dbReference>
<dbReference type="Gene3D" id="1.10.555.10">
    <property type="entry name" value="Rho GTPase activation protein"/>
    <property type="match status" value="1"/>
</dbReference>
<dbReference type="InterPro" id="IPR008936">
    <property type="entry name" value="Rho_GTPase_activation_prot"/>
</dbReference>
<dbReference type="PROSITE" id="PS50238">
    <property type="entry name" value="RHOGAP"/>
    <property type="match status" value="1"/>
</dbReference>
<dbReference type="InterPro" id="IPR027267">
    <property type="entry name" value="AH/BAR_dom_sf"/>
</dbReference>
<dbReference type="Gene3D" id="3.30.40.10">
    <property type="entry name" value="Zinc/RING finger domain, C3HC4 (zinc finger)"/>
    <property type="match status" value="1"/>
</dbReference>
<evidence type="ECO:0000313" key="6">
    <source>
        <dbReference type="Proteomes" id="UP000038045"/>
    </source>
</evidence>
<evidence type="ECO:0000256" key="1">
    <source>
        <dbReference type="ARBA" id="ARBA00022468"/>
    </source>
</evidence>
<protein>
    <submittedName>
        <fullName evidence="7">Rho-GAP domain-containing protein</fullName>
    </submittedName>
</protein>
<evidence type="ECO:0000256" key="3">
    <source>
        <dbReference type="ARBA" id="ARBA00022833"/>
    </source>
</evidence>
<dbReference type="GO" id="GO:0046872">
    <property type="term" value="F:metal ion binding"/>
    <property type="evidence" value="ECO:0007669"/>
    <property type="project" value="UniProtKB-KW"/>
</dbReference>
<dbReference type="SUPFAM" id="SSF103657">
    <property type="entry name" value="BAR/IMD domain-like"/>
    <property type="match status" value="1"/>
</dbReference>
<dbReference type="InterPro" id="IPR000198">
    <property type="entry name" value="RhoGAP_dom"/>
</dbReference>
<keyword evidence="3" id="KW-0862">Zinc</keyword>
<evidence type="ECO:0000259" key="5">
    <source>
        <dbReference type="PROSITE" id="PS50238"/>
    </source>
</evidence>